<dbReference type="EMBL" id="PJQY01002299">
    <property type="protein sequence ID" value="PQP94882.1"/>
    <property type="molecule type" value="Genomic_DNA"/>
</dbReference>
<dbReference type="OrthoDB" id="1931512at2759"/>
<dbReference type="Gene3D" id="3.40.50.300">
    <property type="entry name" value="P-loop containing nucleotide triphosphate hydrolases"/>
    <property type="match status" value="1"/>
</dbReference>
<proteinExistence type="inferred from homology"/>
<dbReference type="GO" id="GO:0016887">
    <property type="term" value="F:ATP hydrolysis activity"/>
    <property type="evidence" value="ECO:0007669"/>
    <property type="project" value="InterPro"/>
</dbReference>
<dbReference type="GO" id="GO:0005524">
    <property type="term" value="F:ATP binding"/>
    <property type="evidence" value="ECO:0007669"/>
    <property type="project" value="InterPro"/>
</dbReference>
<dbReference type="InterPro" id="IPR003439">
    <property type="entry name" value="ABC_transporter-like_ATP-bd"/>
</dbReference>
<sequence length="117" mass="12738">MAERSSGSIEGMIEEDKRSASASAGKYLVWENITVVAAQNLRNRATSRKQLLNGISGFAEPHRIMALMGPSGSGKSTLLDTLAVKLATWWRGMGLLDQQEPTPLQHQAQVRLLSFGN</sequence>
<dbReference type="InterPro" id="IPR027417">
    <property type="entry name" value="P-loop_NTPase"/>
</dbReference>
<keyword evidence="5" id="KW-1185">Reference proteome</keyword>
<dbReference type="SUPFAM" id="SSF52540">
    <property type="entry name" value="P-loop containing nucleoside triphosphate hydrolases"/>
    <property type="match status" value="1"/>
</dbReference>
<evidence type="ECO:0000313" key="4">
    <source>
        <dbReference type="EMBL" id="PQP94882.1"/>
    </source>
</evidence>
<protein>
    <submittedName>
        <fullName evidence="4">ABC transporter G family member 15</fullName>
    </submittedName>
</protein>
<dbReference type="Proteomes" id="UP000250321">
    <property type="component" value="Unassembled WGS sequence"/>
</dbReference>
<dbReference type="PANTHER" id="PTHR48042:SF8">
    <property type="entry name" value="ABC-2 TYPE TRANSPORTER TRANSMEMBRANE DOMAIN-CONTAINING PROTEIN"/>
    <property type="match status" value="1"/>
</dbReference>
<organism evidence="4 5">
    <name type="scientific">Prunus yedoensis var. nudiflora</name>
    <dbReference type="NCBI Taxonomy" id="2094558"/>
    <lineage>
        <taxon>Eukaryota</taxon>
        <taxon>Viridiplantae</taxon>
        <taxon>Streptophyta</taxon>
        <taxon>Embryophyta</taxon>
        <taxon>Tracheophyta</taxon>
        <taxon>Spermatophyta</taxon>
        <taxon>Magnoliopsida</taxon>
        <taxon>eudicotyledons</taxon>
        <taxon>Gunneridae</taxon>
        <taxon>Pentapetalae</taxon>
        <taxon>rosids</taxon>
        <taxon>fabids</taxon>
        <taxon>Rosales</taxon>
        <taxon>Rosaceae</taxon>
        <taxon>Amygdaloideae</taxon>
        <taxon>Amygdaleae</taxon>
        <taxon>Prunus</taxon>
    </lineage>
</organism>
<accession>A0A314XLS1</accession>
<dbReference type="STRING" id="2094558.A0A314XLS1"/>
<gene>
    <name evidence="4" type="ORF">Pyn_04451</name>
</gene>
<name>A0A314XLS1_PRUYE</name>
<evidence type="ECO:0000313" key="5">
    <source>
        <dbReference type="Proteomes" id="UP000250321"/>
    </source>
</evidence>
<dbReference type="InterPro" id="IPR052215">
    <property type="entry name" value="Plant_ABCG"/>
</dbReference>
<feature type="domain" description="ABC transporter" evidence="3">
    <location>
        <begin position="52"/>
        <end position="101"/>
    </location>
</feature>
<evidence type="ECO:0000256" key="2">
    <source>
        <dbReference type="ARBA" id="ARBA00022448"/>
    </source>
</evidence>
<dbReference type="Pfam" id="PF00005">
    <property type="entry name" value="ABC_tran"/>
    <property type="match status" value="1"/>
</dbReference>
<evidence type="ECO:0000259" key="3">
    <source>
        <dbReference type="Pfam" id="PF00005"/>
    </source>
</evidence>
<comment type="similarity">
    <text evidence="1">Belongs to the ABC transporter superfamily. ABCG family. Eye pigment precursor importer (TC 3.A.1.204) subfamily.</text>
</comment>
<keyword evidence="2" id="KW-0813">Transport</keyword>
<dbReference type="PANTHER" id="PTHR48042">
    <property type="entry name" value="ABC TRANSPORTER G FAMILY MEMBER 11"/>
    <property type="match status" value="1"/>
</dbReference>
<dbReference type="AlphaFoldDB" id="A0A314XLS1"/>
<evidence type="ECO:0000256" key="1">
    <source>
        <dbReference type="ARBA" id="ARBA00005814"/>
    </source>
</evidence>
<reference evidence="4 5" key="1">
    <citation type="submission" date="2018-02" db="EMBL/GenBank/DDBJ databases">
        <title>Draft genome of wild Prunus yedoensis var. nudiflora.</title>
        <authorList>
            <person name="Baek S."/>
            <person name="Kim J.-H."/>
            <person name="Choi K."/>
            <person name="Kim G.-B."/>
            <person name="Cho A."/>
            <person name="Jang H."/>
            <person name="Shin C.-H."/>
            <person name="Yu H.-J."/>
            <person name="Mun J.-H."/>
        </authorList>
    </citation>
    <scope>NUCLEOTIDE SEQUENCE [LARGE SCALE GENOMIC DNA]</scope>
    <source>
        <strain evidence="5">cv. Jeju island</strain>
        <tissue evidence="4">Leaf</tissue>
    </source>
</reference>
<comment type="caution">
    <text evidence="4">The sequence shown here is derived from an EMBL/GenBank/DDBJ whole genome shotgun (WGS) entry which is preliminary data.</text>
</comment>